<protein>
    <recommendedName>
        <fullName evidence="3">Integrase core domain-containing protein</fullName>
    </recommendedName>
</protein>
<comment type="caution">
    <text evidence="1">The sequence shown here is derived from an EMBL/GenBank/DDBJ whole genome shotgun (WGS) entry which is preliminary data.</text>
</comment>
<name>A0ABU3V6S5_9ACTN</name>
<dbReference type="EMBL" id="JARAKF010000006">
    <property type="protein sequence ID" value="MDU9001878.1"/>
    <property type="molecule type" value="Genomic_DNA"/>
</dbReference>
<gene>
    <name evidence="1" type="ORF">PU648_58775</name>
</gene>
<proteinExistence type="predicted"/>
<organism evidence="1 2">
    <name type="scientific">Streptomyces mirabilis</name>
    <dbReference type="NCBI Taxonomy" id="68239"/>
    <lineage>
        <taxon>Bacteria</taxon>
        <taxon>Bacillati</taxon>
        <taxon>Actinomycetota</taxon>
        <taxon>Actinomycetes</taxon>
        <taxon>Kitasatosporales</taxon>
        <taxon>Streptomycetaceae</taxon>
        <taxon>Streptomyces</taxon>
    </lineage>
</organism>
<keyword evidence="2" id="KW-1185">Reference proteome</keyword>
<evidence type="ECO:0000313" key="1">
    <source>
        <dbReference type="EMBL" id="MDU9001878.1"/>
    </source>
</evidence>
<dbReference type="Proteomes" id="UP001257627">
    <property type="component" value="Unassembled WGS sequence"/>
</dbReference>
<dbReference type="RefSeq" id="WP_266945433.1">
    <property type="nucleotide sequence ID" value="NZ_JAPEMK010000005.1"/>
</dbReference>
<evidence type="ECO:0008006" key="3">
    <source>
        <dbReference type="Google" id="ProtNLM"/>
    </source>
</evidence>
<reference evidence="1 2" key="1">
    <citation type="submission" date="2023-02" db="EMBL/GenBank/DDBJ databases">
        <authorList>
            <person name="Maleckis M."/>
        </authorList>
    </citation>
    <scope>NUCLEOTIDE SEQUENCE [LARGE SCALE GENOMIC DNA]</scope>
    <source>
        <strain evidence="1 2">P8-A2</strain>
    </source>
</reference>
<accession>A0ABU3V6S5</accession>
<evidence type="ECO:0000313" key="2">
    <source>
        <dbReference type="Proteomes" id="UP001257627"/>
    </source>
</evidence>
<sequence length="52" mass="5912">MGNGVIDGFYNSRRIQKRLGYLSPVEFEEKHYAERATAERTNLKPGQPALTT</sequence>